<gene>
    <name evidence="2" type="ORF">PECAL_3P00090</name>
</gene>
<evidence type="ECO:0000313" key="3">
    <source>
        <dbReference type="Proteomes" id="UP000789595"/>
    </source>
</evidence>
<proteinExistence type="predicted"/>
<dbReference type="Proteomes" id="UP000789595">
    <property type="component" value="Unassembled WGS sequence"/>
</dbReference>
<dbReference type="AlphaFoldDB" id="A0A8J2SMM3"/>
<keyword evidence="3" id="KW-1185">Reference proteome</keyword>
<evidence type="ECO:0000313" key="2">
    <source>
        <dbReference type="EMBL" id="CAH0370142.1"/>
    </source>
</evidence>
<sequence length="241" mass="26055">MDSSKQFGGDASLKEYMETNDGAASSTISVEQQAQTLARMTLFERQRRRRLSATRAAVRKDEAGTADARARRRRDKLAALSPLAKAAGVDATDGVHARLAKCDRCSTRSIHRARSATSARTRELAASAGRAALRRQRGPREALDAQRAEAPVTPGAVVAPVPHAKLTGKQRRLVNAHRLRQDPPVASFDLYPDAYHADAHRSAPVFGDAGDRKTIVDAQPVQPFAVSDLAKKERASCVSLV</sequence>
<evidence type="ECO:0000256" key="1">
    <source>
        <dbReference type="SAM" id="MobiDB-lite"/>
    </source>
</evidence>
<feature type="region of interest" description="Disordered" evidence="1">
    <location>
        <begin position="51"/>
        <end position="70"/>
    </location>
</feature>
<dbReference type="EMBL" id="CAKKNE010000003">
    <property type="protein sequence ID" value="CAH0370142.1"/>
    <property type="molecule type" value="Genomic_DNA"/>
</dbReference>
<protein>
    <submittedName>
        <fullName evidence="2">Uncharacterized protein</fullName>
    </submittedName>
</protein>
<name>A0A8J2SMM3_9STRA</name>
<reference evidence="2" key="1">
    <citation type="submission" date="2021-11" db="EMBL/GenBank/DDBJ databases">
        <authorList>
            <consortium name="Genoscope - CEA"/>
            <person name="William W."/>
        </authorList>
    </citation>
    <scope>NUCLEOTIDE SEQUENCE</scope>
</reference>
<organism evidence="2 3">
    <name type="scientific">Pelagomonas calceolata</name>
    <dbReference type="NCBI Taxonomy" id="35677"/>
    <lineage>
        <taxon>Eukaryota</taxon>
        <taxon>Sar</taxon>
        <taxon>Stramenopiles</taxon>
        <taxon>Ochrophyta</taxon>
        <taxon>Pelagophyceae</taxon>
        <taxon>Pelagomonadales</taxon>
        <taxon>Pelagomonadaceae</taxon>
        <taxon>Pelagomonas</taxon>
    </lineage>
</organism>
<comment type="caution">
    <text evidence="2">The sequence shown here is derived from an EMBL/GenBank/DDBJ whole genome shotgun (WGS) entry which is preliminary data.</text>
</comment>
<accession>A0A8J2SMM3</accession>